<dbReference type="GeneID" id="20827475"/>
<reference evidence="2" key="1">
    <citation type="journal article" date="2011" name="Genetics">
        <title>Massive changes in genome architecture accompany the transition to self-fertility in the filamentous fungus Neurospora tetrasperma.</title>
        <authorList>
            <person name="Ellison C.E."/>
            <person name="Stajich J.E."/>
            <person name="Jacobson D.J."/>
            <person name="Natvig D.O."/>
            <person name="Lapidus A."/>
            <person name="Foster B."/>
            <person name="Aerts A."/>
            <person name="Riley R."/>
            <person name="Lindquist E.A."/>
            <person name="Grigoriev I.V."/>
            <person name="Taylor J.W."/>
        </authorList>
    </citation>
    <scope>NUCLEOTIDE SEQUENCE [LARGE SCALE GENOMIC DNA]</scope>
    <source>
        <strain evidence="2">FGSC 2508 / P0657</strain>
    </source>
</reference>
<protein>
    <submittedName>
        <fullName evidence="1">Uncharacterized protein</fullName>
    </submittedName>
</protein>
<gene>
    <name evidence="1" type="ORF">NEUTE1DRAFT_34627</name>
</gene>
<name>F8MCI4_NEUT8</name>
<dbReference type="VEuPathDB" id="FungiDB:NEUTE1DRAFT_34627"/>
<dbReference type="Proteomes" id="UP000008065">
    <property type="component" value="Unassembled WGS sequence"/>
</dbReference>
<proteinExistence type="predicted"/>
<evidence type="ECO:0000313" key="2">
    <source>
        <dbReference type="Proteomes" id="UP000008065"/>
    </source>
</evidence>
<organism evidence="1 2">
    <name type="scientific">Neurospora tetrasperma (strain FGSC 2508 / ATCC MYA-4615 / P0657)</name>
    <dbReference type="NCBI Taxonomy" id="510951"/>
    <lineage>
        <taxon>Eukaryota</taxon>
        <taxon>Fungi</taxon>
        <taxon>Dikarya</taxon>
        <taxon>Ascomycota</taxon>
        <taxon>Pezizomycotina</taxon>
        <taxon>Sordariomycetes</taxon>
        <taxon>Sordariomycetidae</taxon>
        <taxon>Sordariales</taxon>
        <taxon>Sordariaceae</taxon>
        <taxon>Neurospora</taxon>
    </lineage>
</organism>
<accession>F8MCI4</accession>
<dbReference type="HOGENOM" id="CLU_3014726_0_0_1"/>
<sequence length="56" mass="6163">MVVVVVRDIFVIPDKWLRSGLKSQEGFCSVRYVPSVNQNTAPAGPQKPLRRSPAPA</sequence>
<dbReference type="EMBL" id="GL891302">
    <property type="protein sequence ID" value="EGO61285.1"/>
    <property type="molecule type" value="Genomic_DNA"/>
</dbReference>
<dbReference type="KEGG" id="nte:NEUTE1DRAFT34627"/>
<keyword evidence="2" id="KW-1185">Reference proteome</keyword>
<dbReference type="RefSeq" id="XP_009847064.1">
    <property type="nucleotide sequence ID" value="XM_009848762.1"/>
</dbReference>
<evidence type="ECO:0000313" key="1">
    <source>
        <dbReference type="EMBL" id="EGO61285.1"/>
    </source>
</evidence>
<dbReference type="AlphaFoldDB" id="F8MCI4"/>